<name>A0A533IBX2_PARDE</name>
<dbReference type="GO" id="GO:0003676">
    <property type="term" value="F:nucleic acid binding"/>
    <property type="evidence" value="ECO:0007669"/>
    <property type="project" value="InterPro"/>
</dbReference>
<dbReference type="PANTHER" id="PTHR47739">
    <property type="entry name" value="TRNA1(VAL) (ADENINE(37)-N6)-METHYLTRANSFERASE"/>
    <property type="match status" value="1"/>
</dbReference>
<dbReference type="Proteomes" id="UP000315344">
    <property type="component" value="Unassembled WGS sequence"/>
</dbReference>
<keyword evidence="2" id="KW-0949">S-adenosyl-L-methionine</keyword>
<dbReference type="InterPro" id="IPR050210">
    <property type="entry name" value="tRNA_Adenine-N(6)_MTase"/>
</dbReference>
<evidence type="ECO:0000313" key="4">
    <source>
        <dbReference type="EMBL" id="TKW67282.1"/>
    </source>
</evidence>
<dbReference type="CDD" id="cd02440">
    <property type="entry name" value="AdoMet_MTases"/>
    <property type="match status" value="1"/>
</dbReference>
<proteinExistence type="predicted"/>
<gene>
    <name evidence="4" type="ORF">DI616_06385</name>
</gene>
<keyword evidence="1 4" id="KW-0489">Methyltransferase</keyword>
<dbReference type="Pfam" id="PF05175">
    <property type="entry name" value="MTS"/>
    <property type="match status" value="1"/>
</dbReference>
<sequence length="252" mass="26462">MIDTRIDAFLGGRLRIEQPVAGYRAGADAVMLAAACPAAPGARVLELGCGAGVASLCLAARVPGIDLTGVERDSDYAAMARANAARNQMDMDVWQADLAQMPTELRAQQFDQVIMNPPFFASGTRSADSARAGPRHEATPLAEWIDAGLRRLRPNGQITIIHLAERLAAILGAIGDRAGAVAILPIAARTGRDAGRVIVQARKGARAPLRVLSPFIMHSGASHSRDAENLTEKAQAILRHGAALGLKPGEDG</sequence>
<dbReference type="PANTHER" id="PTHR47739:SF1">
    <property type="entry name" value="TRNA1(VAL) (ADENINE(37)-N6)-METHYLTRANSFERASE"/>
    <property type="match status" value="1"/>
</dbReference>
<protein>
    <submittedName>
        <fullName evidence="4">Methyltransferase</fullName>
    </submittedName>
</protein>
<dbReference type="EMBL" id="VAFL01000004">
    <property type="protein sequence ID" value="TKW67282.1"/>
    <property type="molecule type" value="Genomic_DNA"/>
</dbReference>
<keyword evidence="4" id="KW-0808">Transferase</keyword>
<evidence type="ECO:0000256" key="1">
    <source>
        <dbReference type="ARBA" id="ARBA00022603"/>
    </source>
</evidence>
<dbReference type="InterPro" id="IPR002052">
    <property type="entry name" value="DNA_methylase_N6_adenine_CS"/>
</dbReference>
<evidence type="ECO:0000256" key="2">
    <source>
        <dbReference type="ARBA" id="ARBA00022691"/>
    </source>
</evidence>
<evidence type="ECO:0000259" key="3">
    <source>
        <dbReference type="Pfam" id="PF05175"/>
    </source>
</evidence>
<reference evidence="4 5" key="1">
    <citation type="journal article" date="2017" name="Nat. Commun.">
        <title>In situ click chemistry generation of cyclooxygenase-2 inhibitors.</title>
        <authorList>
            <person name="Bhardwaj A."/>
            <person name="Kaur J."/>
            <person name="Wuest M."/>
            <person name="Wuest F."/>
        </authorList>
    </citation>
    <scope>NUCLEOTIDE SEQUENCE [LARGE SCALE GENOMIC DNA]</scope>
    <source>
        <strain evidence="4">S2_012_000_R3_94</strain>
    </source>
</reference>
<dbReference type="GO" id="GO:0008757">
    <property type="term" value="F:S-adenosylmethionine-dependent methyltransferase activity"/>
    <property type="evidence" value="ECO:0007669"/>
    <property type="project" value="UniProtKB-ARBA"/>
</dbReference>
<feature type="domain" description="Methyltransferase small" evidence="3">
    <location>
        <begin position="31"/>
        <end position="128"/>
    </location>
</feature>
<accession>A0A533IBX2</accession>
<dbReference type="AlphaFoldDB" id="A0A533IBX2"/>
<comment type="caution">
    <text evidence="4">The sequence shown here is derived from an EMBL/GenBank/DDBJ whole genome shotgun (WGS) entry which is preliminary data.</text>
</comment>
<dbReference type="SUPFAM" id="SSF53335">
    <property type="entry name" value="S-adenosyl-L-methionine-dependent methyltransferases"/>
    <property type="match status" value="1"/>
</dbReference>
<organism evidence="4 5">
    <name type="scientific">Paracoccus denitrificans</name>
    <dbReference type="NCBI Taxonomy" id="266"/>
    <lineage>
        <taxon>Bacteria</taxon>
        <taxon>Pseudomonadati</taxon>
        <taxon>Pseudomonadota</taxon>
        <taxon>Alphaproteobacteria</taxon>
        <taxon>Rhodobacterales</taxon>
        <taxon>Paracoccaceae</taxon>
        <taxon>Paracoccus</taxon>
    </lineage>
</organism>
<evidence type="ECO:0000313" key="5">
    <source>
        <dbReference type="Proteomes" id="UP000315344"/>
    </source>
</evidence>
<dbReference type="GO" id="GO:0032259">
    <property type="term" value="P:methylation"/>
    <property type="evidence" value="ECO:0007669"/>
    <property type="project" value="UniProtKB-KW"/>
</dbReference>
<dbReference type="InterPro" id="IPR029063">
    <property type="entry name" value="SAM-dependent_MTases_sf"/>
</dbReference>
<dbReference type="GO" id="GO:0008170">
    <property type="term" value="F:N-methyltransferase activity"/>
    <property type="evidence" value="ECO:0007669"/>
    <property type="project" value="UniProtKB-ARBA"/>
</dbReference>
<dbReference type="Gene3D" id="3.40.50.150">
    <property type="entry name" value="Vaccinia Virus protein VP39"/>
    <property type="match status" value="1"/>
</dbReference>
<dbReference type="PROSITE" id="PS00092">
    <property type="entry name" value="N6_MTASE"/>
    <property type="match status" value="1"/>
</dbReference>
<dbReference type="InterPro" id="IPR007848">
    <property type="entry name" value="Small_mtfrase_dom"/>
</dbReference>